<evidence type="ECO:0000259" key="1">
    <source>
        <dbReference type="Pfam" id="PF12680"/>
    </source>
</evidence>
<evidence type="ECO:0000313" key="2">
    <source>
        <dbReference type="EMBL" id="MBF9072825.1"/>
    </source>
</evidence>
<gene>
    <name evidence="2" type="ORF">I2501_32895</name>
</gene>
<proteinExistence type="predicted"/>
<keyword evidence="3" id="KW-1185">Reference proteome</keyword>
<dbReference type="InterPro" id="IPR032710">
    <property type="entry name" value="NTF2-like_dom_sf"/>
</dbReference>
<dbReference type="InterPro" id="IPR037401">
    <property type="entry name" value="SnoaL-like"/>
</dbReference>
<protein>
    <submittedName>
        <fullName evidence="2">Nuclear transport factor 2 family protein</fullName>
    </submittedName>
</protein>
<comment type="caution">
    <text evidence="2">The sequence shown here is derived from an EMBL/GenBank/DDBJ whole genome shotgun (WGS) entry which is preliminary data.</text>
</comment>
<dbReference type="SUPFAM" id="SSF54427">
    <property type="entry name" value="NTF2-like"/>
    <property type="match status" value="1"/>
</dbReference>
<feature type="domain" description="SnoaL-like" evidence="1">
    <location>
        <begin position="22"/>
        <end position="116"/>
    </location>
</feature>
<dbReference type="AlphaFoldDB" id="A0A931BG41"/>
<evidence type="ECO:0000313" key="3">
    <source>
        <dbReference type="Proteomes" id="UP000657385"/>
    </source>
</evidence>
<sequence>MSPVERNPGERNPGERNPAVLALRAAMEARDASAVLDTFAPDAVFRSPLTMRLVFAGRSEIGVLVEVLLDVLEDFHYTDEVSSGMTGFLAWSARIGGQPIEGTDLLRVGPEGKITEFTVFFRPLPATARALHVLGTRLVRRKSPAMARVVSGLTWPLAALTRAGDPIGARLIRSALSGGASSPR</sequence>
<dbReference type="Gene3D" id="3.10.450.50">
    <property type="match status" value="1"/>
</dbReference>
<accession>A0A931BG41</accession>
<dbReference type="EMBL" id="JADPRT010000018">
    <property type="protein sequence ID" value="MBF9072825.1"/>
    <property type="molecule type" value="Genomic_DNA"/>
</dbReference>
<dbReference type="Proteomes" id="UP000657385">
    <property type="component" value="Unassembled WGS sequence"/>
</dbReference>
<reference evidence="2" key="1">
    <citation type="submission" date="2020-11" db="EMBL/GenBank/DDBJ databases">
        <title>Isolation and identification of active actinomycetes.</title>
        <authorList>
            <person name="Yu B."/>
        </authorList>
    </citation>
    <scope>NUCLEOTIDE SEQUENCE</scope>
    <source>
        <strain evidence="2">NEAU-YB345</strain>
    </source>
</reference>
<organism evidence="2 3">
    <name type="scientific">Streptacidiphilus fuscans</name>
    <dbReference type="NCBI Taxonomy" id="2789292"/>
    <lineage>
        <taxon>Bacteria</taxon>
        <taxon>Bacillati</taxon>
        <taxon>Actinomycetota</taxon>
        <taxon>Actinomycetes</taxon>
        <taxon>Kitasatosporales</taxon>
        <taxon>Streptomycetaceae</taxon>
        <taxon>Streptacidiphilus</taxon>
    </lineage>
</organism>
<dbReference type="RefSeq" id="WP_196197971.1">
    <property type="nucleotide sequence ID" value="NZ_JADPRT010000018.1"/>
</dbReference>
<dbReference type="Pfam" id="PF12680">
    <property type="entry name" value="SnoaL_2"/>
    <property type="match status" value="1"/>
</dbReference>
<name>A0A931BG41_9ACTN</name>